<evidence type="ECO:0000313" key="3">
    <source>
        <dbReference type="Proteomes" id="UP001055658"/>
    </source>
</evidence>
<keyword evidence="1" id="KW-0732">Signal</keyword>
<evidence type="ECO:0000313" key="2">
    <source>
        <dbReference type="EMBL" id="USD19971.1"/>
    </source>
</evidence>
<keyword evidence="3" id="KW-1185">Reference proteome</keyword>
<accession>A0ABY4V992</accession>
<dbReference type="EMBL" id="CP092418">
    <property type="protein sequence ID" value="USD19971.1"/>
    <property type="molecule type" value="Genomic_DNA"/>
</dbReference>
<evidence type="ECO:0000256" key="1">
    <source>
        <dbReference type="SAM" id="SignalP"/>
    </source>
</evidence>
<sequence>MKYVLFFILLIFHAQASAAWIYNTKIVDVRWYTDYGFITVEDDDATQCPGAQPTKHKRLLNDNDGGDEKIISMALAAMMANKKIDLNVKGCFTDEFGKEYPLVTGIVVKS</sequence>
<reference evidence="2" key="1">
    <citation type="submission" date="2022-02" db="EMBL/GenBank/DDBJ databases">
        <title>Coral-associated bacteria.</title>
        <authorList>
            <person name="Tang K."/>
            <person name="Wang X."/>
        </authorList>
    </citation>
    <scope>NUCLEOTIDE SEQUENCE</scope>
    <source>
        <strain evidence="2">SCSIO 43006</strain>
    </source>
</reference>
<feature type="signal peptide" evidence="1">
    <location>
        <begin position="1"/>
        <end position="18"/>
    </location>
</feature>
<dbReference type="Proteomes" id="UP001055658">
    <property type="component" value="Chromosome"/>
</dbReference>
<gene>
    <name evidence="2" type="ORF">MJO52_12870</name>
</gene>
<name>A0ABY4V992_9GAMM</name>
<organism evidence="2 3">
    <name type="scientific">Microbulbifer variabilis</name>
    <dbReference type="NCBI Taxonomy" id="266805"/>
    <lineage>
        <taxon>Bacteria</taxon>
        <taxon>Pseudomonadati</taxon>
        <taxon>Pseudomonadota</taxon>
        <taxon>Gammaproteobacteria</taxon>
        <taxon>Cellvibrionales</taxon>
        <taxon>Microbulbiferaceae</taxon>
        <taxon>Microbulbifer</taxon>
    </lineage>
</organism>
<protein>
    <submittedName>
        <fullName evidence="2">Uncharacterized protein</fullName>
    </submittedName>
</protein>
<proteinExistence type="predicted"/>
<feature type="chain" id="PRO_5046053960" evidence="1">
    <location>
        <begin position="19"/>
        <end position="110"/>
    </location>
</feature>
<dbReference type="RefSeq" id="WP_252082061.1">
    <property type="nucleotide sequence ID" value="NZ_CP092418.1"/>
</dbReference>